<keyword evidence="6" id="KW-1185">Reference proteome</keyword>
<reference evidence="5 6" key="1">
    <citation type="journal article" date="2019" name="Int. J. Syst. Evol. Microbiol.">
        <title>The Global Catalogue of Microorganisms (GCM) 10K type strain sequencing project: providing services to taxonomists for standard genome sequencing and annotation.</title>
        <authorList>
            <consortium name="The Broad Institute Genomics Platform"/>
            <consortium name="The Broad Institute Genome Sequencing Center for Infectious Disease"/>
            <person name="Wu L."/>
            <person name="Ma J."/>
        </authorList>
    </citation>
    <scope>NUCLEOTIDE SEQUENCE [LARGE SCALE GENOMIC DNA]</scope>
    <source>
        <strain evidence="5 6">JCM 13008</strain>
    </source>
</reference>
<evidence type="ECO:0000256" key="1">
    <source>
        <dbReference type="ARBA" id="ARBA00006484"/>
    </source>
</evidence>
<dbReference type="InterPro" id="IPR057326">
    <property type="entry name" value="KR_dom"/>
</dbReference>
<evidence type="ECO:0000256" key="2">
    <source>
        <dbReference type="ARBA" id="ARBA00023002"/>
    </source>
</evidence>
<evidence type="ECO:0000313" key="5">
    <source>
        <dbReference type="EMBL" id="GAA1112139.1"/>
    </source>
</evidence>
<dbReference type="Pfam" id="PF00106">
    <property type="entry name" value="adh_short"/>
    <property type="match status" value="1"/>
</dbReference>
<evidence type="ECO:0000256" key="3">
    <source>
        <dbReference type="RuleBase" id="RU000363"/>
    </source>
</evidence>
<evidence type="ECO:0000313" key="6">
    <source>
        <dbReference type="Proteomes" id="UP001501581"/>
    </source>
</evidence>
<accession>A0ABN1U104</accession>
<dbReference type="SMART" id="SM00822">
    <property type="entry name" value="PKS_KR"/>
    <property type="match status" value="1"/>
</dbReference>
<name>A0ABN1U104_9ACTN</name>
<dbReference type="EMBL" id="BAAALG010000013">
    <property type="protein sequence ID" value="GAA1112139.1"/>
    <property type="molecule type" value="Genomic_DNA"/>
</dbReference>
<dbReference type="InterPro" id="IPR036291">
    <property type="entry name" value="NAD(P)-bd_dom_sf"/>
</dbReference>
<dbReference type="PRINTS" id="PR00081">
    <property type="entry name" value="GDHRDH"/>
</dbReference>
<keyword evidence="2" id="KW-0560">Oxidoreductase</keyword>
<dbReference type="Gene3D" id="3.40.50.720">
    <property type="entry name" value="NAD(P)-binding Rossmann-like Domain"/>
    <property type="match status" value="1"/>
</dbReference>
<protein>
    <submittedName>
        <fullName evidence="5">SDR family oxidoreductase</fullName>
    </submittedName>
</protein>
<organism evidence="5 6">
    <name type="scientific">Nocardioides dubius</name>
    <dbReference type="NCBI Taxonomy" id="317019"/>
    <lineage>
        <taxon>Bacteria</taxon>
        <taxon>Bacillati</taxon>
        <taxon>Actinomycetota</taxon>
        <taxon>Actinomycetes</taxon>
        <taxon>Propionibacteriales</taxon>
        <taxon>Nocardioidaceae</taxon>
        <taxon>Nocardioides</taxon>
    </lineage>
</organism>
<dbReference type="InterPro" id="IPR020904">
    <property type="entry name" value="Sc_DH/Rdtase_CS"/>
</dbReference>
<feature type="domain" description="Ketoreductase" evidence="4">
    <location>
        <begin position="7"/>
        <end position="193"/>
    </location>
</feature>
<dbReference type="PROSITE" id="PS00061">
    <property type="entry name" value="ADH_SHORT"/>
    <property type="match status" value="1"/>
</dbReference>
<dbReference type="CDD" id="cd05233">
    <property type="entry name" value="SDR_c"/>
    <property type="match status" value="1"/>
</dbReference>
<dbReference type="InterPro" id="IPR002347">
    <property type="entry name" value="SDR_fam"/>
</dbReference>
<evidence type="ECO:0000259" key="4">
    <source>
        <dbReference type="SMART" id="SM00822"/>
    </source>
</evidence>
<dbReference type="PANTHER" id="PTHR44196:SF1">
    <property type="entry name" value="DEHYDROGENASE_REDUCTASE SDR FAMILY MEMBER 7B"/>
    <property type="match status" value="1"/>
</dbReference>
<dbReference type="PRINTS" id="PR00080">
    <property type="entry name" value="SDRFAMILY"/>
</dbReference>
<gene>
    <name evidence="5" type="ORF">GCM10009668_37090</name>
</gene>
<dbReference type="SUPFAM" id="SSF51735">
    <property type="entry name" value="NAD(P)-binding Rossmann-fold domains"/>
    <property type="match status" value="1"/>
</dbReference>
<proteinExistence type="inferred from homology"/>
<comment type="similarity">
    <text evidence="1 3">Belongs to the short-chain dehydrogenases/reductases (SDR) family.</text>
</comment>
<dbReference type="Proteomes" id="UP001501581">
    <property type="component" value="Unassembled WGS sequence"/>
</dbReference>
<dbReference type="PANTHER" id="PTHR44196">
    <property type="entry name" value="DEHYDROGENASE/REDUCTASE SDR FAMILY MEMBER 7B"/>
    <property type="match status" value="1"/>
</dbReference>
<comment type="caution">
    <text evidence="5">The sequence shown here is derived from an EMBL/GenBank/DDBJ whole genome shotgun (WGS) entry which is preliminary data.</text>
</comment>
<dbReference type="RefSeq" id="WP_343996369.1">
    <property type="nucleotide sequence ID" value="NZ_BAAALG010000013.1"/>
</dbReference>
<sequence length="281" mass="29964">MKTLQNKVVVITGAGSGMGRELALLASSRGAKVAISDWNPDGLDETVSLLKARGATVHSSVLDVSDRDAMGAYAQTVFDEFGVVNMVINNAGVSMTGDFEDMTYEEFDWIVGVNFDGVVNGTKEFLPHVIASGDGAIVNLSSLFGLVSMPGQSAYNATKYAVRGFTEALREEMLVNGHPVTVTCIHPGGIKTGISRNGRKTEGQDGASIDKIFEEKLARMPADKAARIILDAAVKGRARQLVGIDAHILHHFAKLAGSRYQDIVAMSSKKVIPAKGKTARR</sequence>